<sequence>MAPSRIPKPPASSNLVNVAKVRKEKTTAKSTLKSRLLQRRQGITTNDAPDSSLWDVEATENSVLMNQKRTSKTKPRNKVVESSVWDLPLTQEEVVDSKKKPSSKIPVKKNSPRPKYKTTIKATSKPAKKLGPDDDYIPDESSQVVPKTKKAEQRKLPARKTKTSGLKATASPSSPIPVATSSPLLEPAAEVQDKTLVQEVQEPVTIVKKPRPIYFTTAEAIALGIGAPLALRMSQSVVIKAVAVPTEDPVRHYSPPQSPVDTSMGVLEDTTLVPDELETRPAV</sequence>
<evidence type="ECO:0000256" key="1">
    <source>
        <dbReference type="SAM" id="MobiDB-lite"/>
    </source>
</evidence>
<proteinExistence type="predicted"/>
<feature type="region of interest" description="Disordered" evidence="1">
    <location>
        <begin position="1"/>
        <end position="181"/>
    </location>
</feature>
<protein>
    <submittedName>
        <fullName evidence="2">Uncharacterized protein</fullName>
    </submittedName>
</protein>
<evidence type="ECO:0000313" key="2">
    <source>
        <dbReference type="EMBL" id="KAK6500865.1"/>
    </source>
</evidence>
<evidence type="ECO:0000313" key="3">
    <source>
        <dbReference type="Proteomes" id="UP001307849"/>
    </source>
</evidence>
<gene>
    <name evidence="2" type="ORF">TWF506_003626</name>
</gene>
<feature type="compositionally biased region" description="Basic residues" evidence="1">
    <location>
        <begin position="100"/>
        <end position="118"/>
    </location>
</feature>
<reference evidence="2 3" key="1">
    <citation type="submission" date="2019-10" db="EMBL/GenBank/DDBJ databases">
        <authorList>
            <person name="Palmer J.M."/>
        </authorList>
    </citation>
    <scope>NUCLEOTIDE SEQUENCE [LARGE SCALE GENOMIC DNA]</scope>
    <source>
        <strain evidence="2 3">TWF506</strain>
    </source>
</reference>
<accession>A0AAN8P5I4</accession>
<dbReference type="AlphaFoldDB" id="A0AAN8P5I4"/>
<feature type="compositionally biased region" description="Polar residues" evidence="1">
    <location>
        <begin position="163"/>
        <end position="181"/>
    </location>
</feature>
<feature type="compositionally biased region" description="Pro residues" evidence="1">
    <location>
        <begin position="1"/>
        <end position="10"/>
    </location>
</feature>
<dbReference type="Proteomes" id="UP001307849">
    <property type="component" value="Unassembled WGS sequence"/>
</dbReference>
<name>A0AAN8P5I4_9PEZI</name>
<comment type="caution">
    <text evidence="2">The sequence shown here is derived from an EMBL/GenBank/DDBJ whole genome shotgun (WGS) entry which is preliminary data.</text>
</comment>
<organism evidence="2 3">
    <name type="scientific">Arthrobotrys conoides</name>
    <dbReference type="NCBI Taxonomy" id="74498"/>
    <lineage>
        <taxon>Eukaryota</taxon>
        <taxon>Fungi</taxon>
        <taxon>Dikarya</taxon>
        <taxon>Ascomycota</taxon>
        <taxon>Pezizomycotina</taxon>
        <taxon>Orbiliomycetes</taxon>
        <taxon>Orbiliales</taxon>
        <taxon>Orbiliaceae</taxon>
        <taxon>Arthrobotrys</taxon>
    </lineage>
</organism>
<dbReference type="EMBL" id="JAVHJM010000012">
    <property type="protein sequence ID" value="KAK6500865.1"/>
    <property type="molecule type" value="Genomic_DNA"/>
</dbReference>
<keyword evidence="3" id="KW-1185">Reference proteome</keyword>
<feature type="compositionally biased region" description="Polar residues" evidence="1">
    <location>
        <begin position="59"/>
        <end position="68"/>
    </location>
</feature>